<organism evidence="1 2">
    <name type="scientific">Pedobacter africanus</name>
    <dbReference type="NCBI Taxonomy" id="151894"/>
    <lineage>
        <taxon>Bacteria</taxon>
        <taxon>Pseudomonadati</taxon>
        <taxon>Bacteroidota</taxon>
        <taxon>Sphingobacteriia</taxon>
        <taxon>Sphingobacteriales</taxon>
        <taxon>Sphingobacteriaceae</taxon>
        <taxon>Pedobacter</taxon>
    </lineage>
</organism>
<accession>A0ACC6L0Z3</accession>
<sequence length="437" mass="47539">MHKNNKVYLGLVTLVASLGGLLFGFDMAVISGVLPFVEKKFQLTAFYEGWFVSSALVGCILGVSFSGSLSDKIGRKKLLFISAILFLISAIGCSVVNSLDWLITARLVGGIGVGVASIVVPLYISEIAPAAIRGRLVTCYQLAITVGILLAYISNSLLLNYSAHQTSAGFSDLIDLIYVKEVWRGMFSIGGLLAILFLIGLFFVPESPRWLHRKENRLEETGADDTGSYKELFAPRLRKALLLGILLPLFSQLSGINAIIYYGPSILHDAGIALENSFLGQVIFGAANLVFTFIAIWKVDQWGRRPLYLVGTIGAFASLFVTGFLFWQGLTSGLLLVTSVTVFLACFAFSIGPLKFVVASEIFPTRIRGKALGISIMVMWVADTIMGQVTPLLLKYAGTPATFLVFGSFCLIAFITVYKLLPETKGKSLEEIESFWS</sequence>
<dbReference type="EMBL" id="JAVDTF010000003">
    <property type="protein sequence ID" value="MDR6785305.1"/>
    <property type="molecule type" value="Genomic_DNA"/>
</dbReference>
<evidence type="ECO:0000313" key="1">
    <source>
        <dbReference type="EMBL" id="MDR6785305.1"/>
    </source>
</evidence>
<keyword evidence="2" id="KW-1185">Reference proteome</keyword>
<evidence type="ECO:0000313" key="2">
    <source>
        <dbReference type="Proteomes" id="UP001246858"/>
    </source>
</evidence>
<reference evidence="1" key="1">
    <citation type="submission" date="2023-07" db="EMBL/GenBank/DDBJ databases">
        <title>Sorghum-associated microbial communities from plants grown in Nebraska, USA.</title>
        <authorList>
            <person name="Schachtman D."/>
        </authorList>
    </citation>
    <scope>NUCLEOTIDE SEQUENCE</scope>
    <source>
        <strain evidence="1">2697</strain>
    </source>
</reference>
<dbReference type="Proteomes" id="UP001246858">
    <property type="component" value="Unassembled WGS sequence"/>
</dbReference>
<gene>
    <name evidence="1" type="ORF">J2X78_003879</name>
</gene>
<comment type="caution">
    <text evidence="1">The sequence shown here is derived from an EMBL/GenBank/DDBJ whole genome shotgun (WGS) entry which is preliminary data.</text>
</comment>
<proteinExistence type="predicted"/>
<name>A0ACC6L0Z3_9SPHI</name>
<protein>
    <submittedName>
        <fullName evidence="1">SP family arabinose:H+ symporter-like MFS transporter</fullName>
    </submittedName>
</protein>